<dbReference type="InterPro" id="IPR008707">
    <property type="entry name" value="B-propeller_PilY1"/>
</dbReference>
<keyword evidence="6" id="KW-0281">Fimbrium</keyword>
<dbReference type="STRING" id="1300345.LF41_1018"/>
<evidence type="ECO:0000256" key="6">
    <source>
        <dbReference type="ARBA" id="ARBA00023263"/>
    </source>
</evidence>
<dbReference type="eggNOG" id="COG3419">
    <property type="taxonomic scope" value="Bacteria"/>
</dbReference>
<dbReference type="SUPFAM" id="SSF50998">
    <property type="entry name" value="Quinoprotein alcohol dehydrogenase-like"/>
    <property type="match status" value="1"/>
</dbReference>
<keyword evidence="7" id="KW-0732">Signal</keyword>
<evidence type="ECO:0000259" key="8">
    <source>
        <dbReference type="Pfam" id="PF04151"/>
    </source>
</evidence>
<keyword evidence="11" id="KW-1185">Reference proteome</keyword>
<evidence type="ECO:0000256" key="4">
    <source>
        <dbReference type="ARBA" id="ARBA00022723"/>
    </source>
</evidence>
<dbReference type="Pfam" id="PF05567">
    <property type="entry name" value="T4P_PilY1"/>
    <property type="match status" value="1"/>
</dbReference>
<dbReference type="Gene3D" id="2.130.10.10">
    <property type="entry name" value="YVTN repeat-like/Quinoprotein amine dehydrogenase"/>
    <property type="match status" value="1"/>
</dbReference>
<comment type="subcellular location">
    <subcellularLocation>
        <location evidence="1">Fimbrium</location>
    </subcellularLocation>
</comment>
<evidence type="ECO:0000313" key="10">
    <source>
        <dbReference type="EMBL" id="KGQ20481.1"/>
    </source>
</evidence>
<keyword evidence="5" id="KW-0106">Calcium</keyword>
<accession>A0A0A2WJX3</accession>
<dbReference type="RefSeq" id="WP_052116027.1">
    <property type="nucleotide sequence ID" value="NZ_JRKJ01000002.1"/>
</dbReference>
<keyword evidence="3" id="KW-1029">Fimbrium biogenesis</keyword>
<evidence type="ECO:0000256" key="2">
    <source>
        <dbReference type="ARBA" id="ARBA00008387"/>
    </source>
</evidence>
<reference evidence="10 11" key="1">
    <citation type="submission" date="2014-09" db="EMBL/GenBank/DDBJ databases">
        <title>Genome sequences of Lysobacter dokdonensis DS-58.</title>
        <authorList>
            <person name="Kim J.F."/>
            <person name="Kwak M.-J."/>
        </authorList>
    </citation>
    <scope>NUCLEOTIDE SEQUENCE [LARGE SCALE GENOMIC DNA]</scope>
    <source>
        <strain evidence="10 11">DS-58</strain>
    </source>
</reference>
<evidence type="ECO:0000256" key="7">
    <source>
        <dbReference type="SAM" id="SignalP"/>
    </source>
</evidence>
<dbReference type="PATRIC" id="fig|1300345.3.peg.339"/>
<sequence>MQTQTSSHARLWAVVAAFCATLISLPGAAVTIPDNPLQTGTAYPPPNILFILDDSGSMELTTMPDDPAATSGTDIAGLAYTRNGLSYNPNIDYKAWIKSDNTRLTGGMSYTAAYSDLSLASGSTISLADTDQIFYAPIPPTGTPAADYYDKAQNYKLYKIPAGGTTMLEGTYGTSNWANVDFFTAKTGLNAAATYTVTVTQPGMFSLNVATSGGSRSTPGRGVDLQLLNPSNAVVCNSTGNNNGEACSVANPTAGTWTIKLIRDSNFSNVTLTATWGRDNRCDTSRSDWTNNTAAFVNCVAGRPIVDRKDGTTPAARSLADELKNYAIWYSYYRTRMKTAKAGASEAFSRLSTNMRVGFDSIWGASRGYTNIRFRIPVGTNGGLFQGANRDTWFTQLQASDGSGNTPLHGALQRAGKYFQETGTTGPWGPESGANQISCRQNFALLTTDGYWNNQSGYTTAVGDSDSAQGPLHTSADLKNQLRYEPETPYIDNSTSARADTLADIANYYWKNDLRTLPNNVPKSTDDPAFWQHMTTFGVSIGLKGNLDPKTDLNGLVTGGKRWGNPLDREDEDRIDDLWHASLNGHGDFVVAKDPTEFARALVDALSTVEERDGSASNVTANTTSFIAGARIYQARYVSGKWTGELSAFDASEGGAAATAAWNGSEGIATSGRRVYTWTGTAGANFPTAAQITALNRTTGVAPINGTDNAAYVKGDRTKEIQNGGDQRNRSGVLGDIVNSSPMYVSDTNTIYVGANDGMLHAFDAGDVDTSTTTDGKELWAYVPGGISFTQLANYSDPQYAHRYFVDGSVIVSTRRQTPGQNILVGALGRGGKGLFSLDVTNPTTFGPTNAKWEIGGSDADMGQVLGDPLIVTLNDAAQTKAVLVSNGINSTNGNAVLFVLNLQTGAVIKRLSTGVGSDNGLSEPRGRDIDGNGTVDYVYAGDLKGNLWKFDLTSAASASWNIPGNRPLYRTRTGQAISTGVAIARNPTDGSAWVFFGTGRYLEYADNSDNTVQAMYGVKDLGDAQTVGESELQSRGIAVYRDVANSDRDLRTFEKNAPLPAGKKGWFILLNNPDIGERIIVRPQMRGSILVTSSMVPPTASTCDAGGSGWLNAVDAFTGTATSEAYFDADRNGSFNDGDKLTDALGNLIGVGSVSTGGGAPTKGVFIGNTMFYSKTDGDDGSERTNGGGGAPRRVQWREILQD</sequence>
<feature type="domain" description="PilY1 beta-propeller" evidence="9">
    <location>
        <begin position="748"/>
        <end position="1024"/>
    </location>
</feature>
<feature type="chain" id="PRO_5002007279" evidence="7">
    <location>
        <begin position="29"/>
        <end position="1204"/>
    </location>
</feature>
<dbReference type="EMBL" id="JRKJ01000002">
    <property type="protein sequence ID" value="KGQ20481.1"/>
    <property type="molecule type" value="Genomic_DNA"/>
</dbReference>
<dbReference type="OrthoDB" id="7156875at2"/>
<evidence type="ECO:0000313" key="11">
    <source>
        <dbReference type="Proteomes" id="UP000030518"/>
    </source>
</evidence>
<dbReference type="InterPro" id="IPR011047">
    <property type="entry name" value="Quinoprotein_ADH-like_sf"/>
</dbReference>
<keyword evidence="4" id="KW-0479">Metal-binding</keyword>
<evidence type="ECO:0000256" key="5">
    <source>
        <dbReference type="ARBA" id="ARBA00022837"/>
    </source>
</evidence>
<evidence type="ECO:0000256" key="3">
    <source>
        <dbReference type="ARBA" id="ARBA00022558"/>
    </source>
</evidence>
<evidence type="ECO:0000259" key="9">
    <source>
        <dbReference type="Pfam" id="PF05567"/>
    </source>
</evidence>
<organism evidence="10 11">
    <name type="scientific">Lysobacter dokdonensis DS-58</name>
    <dbReference type="NCBI Taxonomy" id="1300345"/>
    <lineage>
        <taxon>Bacteria</taxon>
        <taxon>Pseudomonadati</taxon>
        <taxon>Pseudomonadota</taxon>
        <taxon>Gammaproteobacteria</taxon>
        <taxon>Lysobacterales</taxon>
        <taxon>Lysobacteraceae</taxon>
        <taxon>Noviluteimonas</taxon>
    </lineage>
</organism>
<feature type="domain" description="Peptidase C-terminal archaeal/bacterial" evidence="8">
    <location>
        <begin position="193"/>
        <end position="260"/>
    </location>
</feature>
<dbReference type="GO" id="GO:0046872">
    <property type="term" value="F:metal ion binding"/>
    <property type="evidence" value="ECO:0007669"/>
    <property type="project" value="UniProtKB-KW"/>
</dbReference>
<dbReference type="GO" id="GO:0009289">
    <property type="term" value="C:pilus"/>
    <property type="evidence" value="ECO:0007669"/>
    <property type="project" value="UniProtKB-SubCell"/>
</dbReference>
<dbReference type="Proteomes" id="UP000030518">
    <property type="component" value="Unassembled WGS sequence"/>
</dbReference>
<dbReference type="AlphaFoldDB" id="A0A0A2WJX3"/>
<dbReference type="Gene3D" id="2.60.120.380">
    <property type="match status" value="1"/>
</dbReference>
<name>A0A0A2WJX3_9GAMM</name>
<evidence type="ECO:0000256" key="1">
    <source>
        <dbReference type="ARBA" id="ARBA00004561"/>
    </source>
</evidence>
<protein>
    <submittedName>
        <fullName evidence="10">Type IV fimbrial biogenesis protein PilY1</fullName>
    </submittedName>
</protein>
<feature type="signal peptide" evidence="7">
    <location>
        <begin position="1"/>
        <end position="28"/>
    </location>
</feature>
<gene>
    <name evidence="10" type="ORF">LF41_1018</name>
</gene>
<comment type="caution">
    <text evidence="10">The sequence shown here is derived from an EMBL/GenBank/DDBJ whole genome shotgun (WGS) entry which is preliminary data.</text>
</comment>
<comment type="similarity">
    <text evidence="2">Belongs to the PilY1 family.</text>
</comment>
<dbReference type="Pfam" id="PF04151">
    <property type="entry name" value="PPC"/>
    <property type="match status" value="1"/>
</dbReference>
<dbReference type="InterPro" id="IPR015943">
    <property type="entry name" value="WD40/YVTN_repeat-like_dom_sf"/>
</dbReference>
<dbReference type="InterPro" id="IPR007280">
    <property type="entry name" value="Peptidase_C_arc/bac"/>
</dbReference>
<proteinExistence type="inferred from homology"/>